<evidence type="ECO:0008006" key="4">
    <source>
        <dbReference type="Google" id="ProtNLM"/>
    </source>
</evidence>
<sequence length="247" mass="27786">MNYKIIVTVLMFFTAASCEATQLEELTSSLQNWLNDQQRVPEHFSFSNGVLVANKSLLSGGEIHFKAKGNTCISYAPHRYFDKHTLTIAKALFSECQVLLTNTKHRNSRDAYGKLIDFGKYKNSSSNAFILAYSSTVESFSIYQIHGFAKEKRTTEQGRKADIILSEGHVFASKRTLNIAQCLNNTLGINALVYGRDVHELGGTHNVLNSLAPVNSQFFHIELSRELREQLITNNQLLKQFSLCLIS</sequence>
<comment type="caution">
    <text evidence="2">The sequence shown here is derived from an EMBL/GenBank/DDBJ whole genome shotgun (WGS) entry which is preliminary data.</text>
</comment>
<reference evidence="2 3" key="1">
    <citation type="submission" date="2018-09" db="EMBL/GenBank/DDBJ databases">
        <title>Identification of marine bacteria producing industrial enzymes.</title>
        <authorList>
            <person name="Cheng T.H."/>
            <person name="Saidin J."/>
            <person name="Muhd D.D."/>
            <person name="Isa M.N.M."/>
            <person name="Bakar M.F.A."/>
            <person name="Ismail N."/>
        </authorList>
    </citation>
    <scope>NUCLEOTIDE SEQUENCE [LARGE SCALE GENOMIC DNA]</scope>
    <source>
        <strain evidence="2 3">MNAD 1.6</strain>
    </source>
</reference>
<protein>
    <recommendedName>
        <fullName evidence="4">Alpha/beta hydrolase</fullName>
    </recommendedName>
</protein>
<dbReference type="AlphaFoldDB" id="A0A3A3EGS8"/>
<evidence type="ECO:0000256" key="1">
    <source>
        <dbReference type="SAM" id="SignalP"/>
    </source>
</evidence>
<feature type="chain" id="PRO_5017209477" description="Alpha/beta hydrolase" evidence="1">
    <location>
        <begin position="21"/>
        <end position="247"/>
    </location>
</feature>
<name>A0A3A3EGS8_9GAMM</name>
<gene>
    <name evidence="2" type="ORF">D4741_13725</name>
</gene>
<dbReference type="RefSeq" id="WP_119853400.1">
    <property type="nucleotide sequence ID" value="NZ_QYSE01000003.1"/>
</dbReference>
<organism evidence="2 3">
    <name type="scientific">Pseudoalteromonas gelatinilytica</name>
    <dbReference type="NCBI Taxonomy" id="1703256"/>
    <lineage>
        <taxon>Bacteria</taxon>
        <taxon>Pseudomonadati</taxon>
        <taxon>Pseudomonadota</taxon>
        <taxon>Gammaproteobacteria</taxon>
        <taxon>Alteromonadales</taxon>
        <taxon>Pseudoalteromonadaceae</taxon>
        <taxon>Pseudoalteromonas</taxon>
    </lineage>
</organism>
<dbReference type="EMBL" id="QYSE01000003">
    <property type="protein sequence ID" value="RJF34442.1"/>
    <property type="molecule type" value="Genomic_DNA"/>
</dbReference>
<dbReference type="Proteomes" id="UP000265938">
    <property type="component" value="Unassembled WGS sequence"/>
</dbReference>
<evidence type="ECO:0000313" key="2">
    <source>
        <dbReference type="EMBL" id="RJF34442.1"/>
    </source>
</evidence>
<keyword evidence="1" id="KW-0732">Signal</keyword>
<accession>A0A3A3EGS8</accession>
<evidence type="ECO:0000313" key="3">
    <source>
        <dbReference type="Proteomes" id="UP000265938"/>
    </source>
</evidence>
<dbReference type="PROSITE" id="PS51257">
    <property type="entry name" value="PROKAR_LIPOPROTEIN"/>
    <property type="match status" value="1"/>
</dbReference>
<feature type="signal peptide" evidence="1">
    <location>
        <begin position="1"/>
        <end position="20"/>
    </location>
</feature>
<proteinExistence type="predicted"/>